<dbReference type="Pfam" id="PF03114">
    <property type="entry name" value="BAR"/>
    <property type="match status" value="1"/>
</dbReference>
<feature type="transmembrane region" description="Helical" evidence="5">
    <location>
        <begin position="56"/>
        <end position="78"/>
    </location>
</feature>
<dbReference type="PANTHER" id="PTHR46514">
    <property type="entry name" value="AMPHIPHYSIN"/>
    <property type="match status" value="1"/>
</dbReference>
<proteinExistence type="predicted"/>
<dbReference type="GO" id="GO:0048156">
    <property type="term" value="F:tau protein binding"/>
    <property type="evidence" value="ECO:0007669"/>
    <property type="project" value="TreeGrafter"/>
</dbReference>
<keyword evidence="3" id="KW-0963">Cytoplasm</keyword>
<comment type="subcellular location">
    <subcellularLocation>
        <location evidence="1">Cytoplasm</location>
    </subcellularLocation>
</comment>
<keyword evidence="2 4" id="KW-0728">SH3 domain</keyword>
<dbReference type="InterPro" id="IPR036028">
    <property type="entry name" value="SH3-like_dom_sf"/>
</dbReference>
<evidence type="ECO:0000313" key="8">
    <source>
        <dbReference type="Ensembl" id="ENSONIP00000078176.1"/>
    </source>
</evidence>
<evidence type="ECO:0000259" key="7">
    <source>
        <dbReference type="PROSITE" id="PS51021"/>
    </source>
</evidence>
<reference evidence="8" key="2">
    <citation type="submission" date="2025-08" db="UniProtKB">
        <authorList>
            <consortium name="Ensembl"/>
        </authorList>
    </citation>
    <scope>IDENTIFICATION</scope>
</reference>
<keyword evidence="9" id="KW-1185">Reference proteome</keyword>
<keyword evidence="5" id="KW-0812">Transmembrane</keyword>
<reference evidence="9" key="1">
    <citation type="submission" date="2012-01" db="EMBL/GenBank/DDBJ databases">
        <title>The Genome Sequence of Oreochromis niloticus (Nile Tilapia).</title>
        <authorList>
            <consortium name="Broad Institute Genome Assembly Team"/>
            <consortium name="Broad Institute Sequencing Platform"/>
            <person name="Di Palma F."/>
            <person name="Johnson J."/>
            <person name="Lander E.S."/>
            <person name="Lindblad-Toh K."/>
        </authorList>
    </citation>
    <scope>NUCLEOTIDE SEQUENCE [LARGE SCALE GENOMIC DNA]</scope>
</reference>
<dbReference type="Ensembl" id="ENSONIT00000035842.1">
    <property type="protein sequence ID" value="ENSONIP00000078176.1"/>
    <property type="gene ID" value="ENSONIG00000012159.2"/>
</dbReference>
<dbReference type="SUPFAM" id="SSF50044">
    <property type="entry name" value="SH3-domain"/>
    <property type="match status" value="1"/>
</dbReference>
<dbReference type="InterPro" id="IPR027267">
    <property type="entry name" value="AH/BAR_dom_sf"/>
</dbReference>
<dbReference type="GO" id="GO:0008021">
    <property type="term" value="C:synaptic vesicle"/>
    <property type="evidence" value="ECO:0007669"/>
    <property type="project" value="TreeGrafter"/>
</dbReference>
<dbReference type="PROSITE" id="PS50002">
    <property type="entry name" value="SH3"/>
    <property type="match status" value="1"/>
</dbReference>
<dbReference type="Proteomes" id="UP000005207">
    <property type="component" value="Linkage group LG23"/>
</dbReference>
<dbReference type="SMART" id="SM00721">
    <property type="entry name" value="BAR"/>
    <property type="match status" value="1"/>
</dbReference>
<sequence>MAEIGKGVTAGKLAINVQKRLTRAQEKVLQKLGKADETRDVVFEEMVANFNKQMSVNYFSLVILCVIMCVFSVCVSAMHDASRRLQDCLADMYEPDWFGKEEMDALAEELIEKEMDINLEDTDTLWLDYHQSITDKSLQNMDIYLSQFPDIKARIAKRDRKLVDFDSARHHFTSLQKGKKKDEAKIAKPAALLEMAAPSWAQGLISAHQVAQTNLSYNQAEEDLGRAQKIFEELNVELQDELPALWDRRVGVYVNTFQSLAGHQEKFHKEMSKLSQNLNDIMTKLEEQRQINQSNTQSYSQPGWDEAETAVGEEGWIDDTDHVAQPYTEPNWDNDGANVEQGGWGDDQYTQVELDGLGQVGPQLDAEKSRIPQIWGKHPKNFTDFICKSDVNGKRLFCFLQVKAVHDYAATDGDELELKMGDVVLVLAFDNPDEQDDGWLMGLKESQWFQKKDISAKGVFPENFTQRV</sequence>
<evidence type="ECO:0000256" key="5">
    <source>
        <dbReference type="SAM" id="Phobius"/>
    </source>
</evidence>
<dbReference type="PRINTS" id="PR00452">
    <property type="entry name" value="SH3DOMAIN"/>
</dbReference>
<feature type="domain" description="BAR" evidence="7">
    <location>
        <begin position="28"/>
        <end position="291"/>
    </location>
</feature>
<dbReference type="GeneTree" id="ENSGT00950000182882"/>
<evidence type="ECO:0000313" key="9">
    <source>
        <dbReference type="Proteomes" id="UP000005207"/>
    </source>
</evidence>
<reference evidence="8" key="3">
    <citation type="submission" date="2025-09" db="UniProtKB">
        <authorList>
            <consortium name="Ensembl"/>
        </authorList>
    </citation>
    <scope>IDENTIFICATION</scope>
</reference>
<dbReference type="GO" id="GO:0005543">
    <property type="term" value="F:phospholipid binding"/>
    <property type="evidence" value="ECO:0007669"/>
    <property type="project" value="TreeGrafter"/>
</dbReference>
<dbReference type="SMART" id="SM00326">
    <property type="entry name" value="SH3"/>
    <property type="match status" value="1"/>
</dbReference>
<keyword evidence="5" id="KW-1133">Transmembrane helix</keyword>
<gene>
    <name evidence="8" type="primary">bin1b</name>
</gene>
<evidence type="ECO:0000256" key="1">
    <source>
        <dbReference type="ARBA" id="ARBA00004496"/>
    </source>
</evidence>
<dbReference type="InterPro" id="IPR004148">
    <property type="entry name" value="BAR_dom"/>
</dbReference>
<dbReference type="InterPro" id="IPR001452">
    <property type="entry name" value="SH3_domain"/>
</dbReference>
<evidence type="ECO:0000256" key="4">
    <source>
        <dbReference type="PROSITE-ProRule" id="PRU00192"/>
    </source>
</evidence>
<dbReference type="FunFam" id="2.30.30.40:FF:000029">
    <property type="entry name" value="myc box-dependent-interacting protein 1 isoform X2"/>
    <property type="match status" value="1"/>
</dbReference>
<dbReference type="AlphaFoldDB" id="A0A669F3Z0"/>
<dbReference type="PRINTS" id="PR01251">
    <property type="entry name" value="AMPHIPHYSIN"/>
</dbReference>
<keyword evidence="5" id="KW-0472">Membrane</keyword>
<dbReference type="PROSITE" id="PS51021">
    <property type="entry name" value="BAR"/>
    <property type="match status" value="1"/>
</dbReference>
<dbReference type="PANTHER" id="PTHR46514:SF7">
    <property type="entry name" value="BRIDGING INTEGRATOR 1B"/>
    <property type="match status" value="1"/>
</dbReference>
<dbReference type="GO" id="GO:0005886">
    <property type="term" value="C:plasma membrane"/>
    <property type="evidence" value="ECO:0007669"/>
    <property type="project" value="TreeGrafter"/>
</dbReference>
<accession>A0A669F3Z0</accession>
<organism evidence="8 9">
    <name type="scientific">Oreochromis niloticus</name>
    <name type="common">Nile tilapia</name>
    <name type="synonym">Tilapia nilotica</name>
    <dbReference type="NCBI Taxonomy" id="8128"/>
    <lineage>
        <taxon>Eukaryota</taxon>
        <taxon>Metazoa</taxon>
        <taxon>Chordata</taxon>
        <taxon>Craniata</taxon>
        <taxon>Vertebrata</taxon>
        <taxon>Euteleostomi</taxon>
        <taxon>Actinopterygii</taxon>
        <taxon>Neopterygii</taxon>
        <taxon>Teleostei</taxon>
        <taxon>Neoteleostei</taxon>
        <taxon>Acanthomorphata</taxon>
        <taxon>Ovalentaria</taxon>
        <taxon>Cichlomorphae</taxon>
        <taxon>Cichliformes</taxon>
        <taxon>Cichlidae</taxon>
        <taxon>African cichlids</taxon>
        <taxon>Pseudocrenilabrinae</taxon>
        <taxon>Oreochromini</taxon>
        <taxon>Oreochromis</taxon>
    </lineage>
</organism>
<protein>
    <submittedName>
        <fullName evidence="8">Bridging integrator 1b</fullName>
    </submittedName>
</protein>
<evidence type="ECO:0000259" key="6">
    <source>
        <dbReference type="PROSITE" id="PS50002"/>
    </source>
</evidence>
<dbReference type="Pfam" id="PF14604">
    <property type="entry name" value="SH3_9"/>
    <property type="match status" value="1"/>
</dbReference>
<dbReference type="InterPro" id="IPR003005">
    <property type="entry name" value="Amphiphysin"/>
</dbReference>
<evidence type="ECO:0000256" key="2">
    <source>
        <dbReference type="ARBA" id="ARBA00022443"/>
    </source>
</evidence>
<dbReference type="Gene3D" id="1.20.1270.60">
    <property type="entry name" value="Arfaptin homology (AH) domain/BAR domain"/>
    <property type="match status" value="1"/>
</dbReference>
<name>A0A669F3Z0_ORENI</name>
<feature type="domain" description="SH3" evidence="6">
    <location>
        <begin position="397"/>
        <end position="468"/>
    </location>
</feature>
<dbReference type="Gene3D" id="2.30.30.40">
    <property type="entry name" value="SH3 Domains"/>
    <property type="match status" value="1"/>
</dbReference>
<dbReference type="SUPFAM" id="SSF103657">
    <property type="entry name" value="BAR/IMD domain-like"/>
    <property type="match status" value="1"/>
</dbReference>
<evidence type="ECO:0000256" key="3">
    <source>
        <dbReference type="ARBA" id="ARBA00022490"/>
    </source>
</evidence>